<accession>X1F6C6</accession>
<dbReference type="AlphaFoldDB" id="X1F6C6"/>
<evidence type="ECO:0000313" key="2">
    <source>
        <dbReference type="EMBL" id="GAH41191.1"/>
    </source>
</evidence>
<name>X1F6C6_9ZZZZ</name>
<feature type="non-terminal residue" evidence="2">
    <location>
        <position position="1"/>
    </location>
</feature>
<gene>
    <name evidence="2" type="ORF">S03H2_20944</name>
</gene>
<sequence>LKSLWVGDRLCRVRVFITIFILNSIYFIILTVRYNYVKKNKCLKERMVSKVRFIFIEKEIIHTFKN</sequence>
<dbReference type="EMBL" id="BARU01011101">
    <property type="protein sequence ID" value="GAH41191.1"/>
    <property type="molecule type" value="Genomic_DNA"/>
</dbReference>
<proteinExistence type="predicted"/>
<protein>
    <submittedName>
        <fullName evidence="2">Uncharacterized protein</fullName>
    </submittedName>
</protein>
<feature type="transmembrane region" description="Helical" evidence="1">
    <location>
        <begin position="15"/>
        <end position="36"/>
    </location>
</feature>
<keyword evidence="1" id="KW-0472">Membrane</keyword>
<keyword evidence="1" id="KW-1133">Transmembrane helix</keyword>
<keyword evidence="1" id="KW-0812">Transmembrane</keyword>
<comment type="caution">
    <text evidence="2">The sequence shown here is derived from an EMBL/GenBank/DDBJ whole genome shotgun (WGS) entry which is preliminary data.</text>
</comment>
<reference evidence="2" key="1">
    <citation type="journal article" date="2014" name="Front. Microbiol.">
        <title>High frequency of phylogenetically diverse reductive dehalogenase-homologous genes in deep subseafloor sedimentary metagenomes.</title>
        <authorList>
            <person name="Kawai M."/>
            <person name="Futagami T."/>
            <person name="Toyoda A."/>
            <person name="Takaki Y."/>
            <person name="Nishi S."/>
            <person name="Hori S."/>
            <person name="Arai W."/>
            <person name="Tsubouchi T."/>
            <person name="Morono Y."/>
            <person name="Uchiyama I."/>
            <person name="Ito T."/>
            <person name="Fujiyama A."/>
            <person name="Inagaki F."/>
            <person name="Takami H."/>
        </authorList>
    </citation>
    <scope>NUCLEOTIDE SEQUENCE</scope>
    <source>
        <strain evidence="2">Expedition CK06-06</strain>
    </source>
</reference>
<organism evidence="2">
    <name type="scientific">marine sediment metagenome</name>
    <dbReference type="NCBI Taxonomy" id="412755"/>
    <lineage>
        <taxon>unclassified sequences</taxon>
        <taxon>metagenomes</taxon>
        <taxon>ecological metagenomes</taxon>
    </lineage>
</organism>
<evidence type="ECO:0000256" key="1">
    <source>
        <dbReference type="SAM" id="Phobius"/>
    </source>
</evidence>